<dbReference type="Proteomes" id="UP000075880">
    <property type="component" value="Unassembled WGS sequence"/>
</dbReference>
<evidence type="ECO:0000313" key="2">
    <source>
        <dbReference type="Proteomes" id="UP000075880"/>
    </source>
</evidence>
<dbReference type="AlphaFoldDB" id="A0AAG5D5B3"/>
<reference evidence="1" key="1">
    <citation type="submission" date="2024-04" db="UniProtKB">
        <authorList>
            <consortium name="EnsemblMetazoa"/>
        </authorList>
    </citation>
    <scope>IDENTIFICATION</scope>
    <source>
        <strain evidence="1">EBRO</strain>
    </source>
</reference>
<proteinExistence type="predicted"/>
<protein>
    <submittedName>
        <fullName evidence="1">Uncharacterized protein</fullName>
    </submittedName>
</protein>
<dbReference type="EnsemblMetazoa" id="ENSAATROPT006709">
    <property type="protein sequence ID" value="ENSAATROPP006039"/>
    <property type="gene ID" value="ENSAATROPG005462"/>
</dbReference>
<accession>A0AAG5D5B3</accession>
<organism evidence="1 2">
    <name type="scientific">Anopheles atroparvus</name>
    <name type="common">European mosquito</name>
    <dbReference type="NCBI Taxonomy" id="41427"/>
    <lineage>
        <taxon>Eukaryota</taxon>
        <taxon>Metazoa</taxon>
        <taxon>Ecdysozoa</taxon>
        <taxon>Arthropoda</taxon>
        <taxon>Hexapoda</taxon>
        <taxon>Insecta</taxon>
        <taxon>Pterygota</taxon>
        <taxon>Neoptera</taxon>
        <taxon>Endopterygota</taxon>
        <taxon>Diptera</taxon>
        <taxon>Nematocera</taxon>
        <taxon>Culicoidea</taxon>
        <taxon>Culicidae</taxon>
        <taxon>Anophelinae</taxon>
        <taxon>Anopheles</taxon>
    </lineage>
</organism>
<evidence type="ECO:0000313" key="1">
    <source>
        <dbReference type="EnsemblMetazoa" id="ENSAATROPP006039"/>
    </source>
</evidence>
<sequence length="74" mass="8429">SNHGFGSSVFQVTQWQTNDFYPGLCGRQFASNGKHTLEPSENDRLRLALGEAFTALWLILFSDRTQKRVEKKTP</sequence>
<name>A0AAG5D5B3_ANOAO</name>
<keyword evidence="2" id="KW-1185">Reference proteome</keyword>